<name>A0A834ZBJ0_TETSI</name>
<evidence type="ECO:0000256" key="1">
    <source>
        <dbReference type="SAM" id="SignalP"/>
    </source>
</evidence>
<dbReference type="EMBL" id="JABCRI010000007">
    <property type="protein sequence ID" value="KAF8403587.1"/>
    <property type="molecule type" value="Genomic_DNA"/>
</dbReference>
<gene>
    <name evidence="2" type="ORF">HHK36_011691</name>
</gene>
<dbReference type="Proteomes" id="UP000655225">
    <property type="component" value="Unassembled WGS sequence"/>
</dbReference>
<keyword evidence="1" id="KW-0732">Signal</keyword>
<dbReference type="OrthoDB" id="1915803at2759"/>
<reference evidence="2 3" key="1">
    <citation type="submission" date="2020-04" db="EMBL/GenBank/DDBJ databases">
        <title>Plant Genome Project.</title>
        <authorList>
            <person name="Zhang R.-G."/>
        </authorList>
    </citation>
    <scope>NUCLEOTIDE SEQUENCE [LARGE SCALE GENOMIC DNA]</scope>
    <source>
        <strain evidence="2">YNK0</strain>
        <tissue evidence="2">Leaf</tissue>
    </source>
</reference>
<feature type="chain" id="PRO_5032340138" evidence="1">
    <location>
        <begin position="25"/>
        <end position="122"/>
    </location>
</feature>
<comment type="caution">
    <text evidence="2">The sequence shown here is derived from an EMBL/GenBank/DDBJ whole genome shotgun (WGS) entry which is preliminary data.</text>
</comment>
<proteinExistence type="predicted"/>
<dbReference type="AlphaFoldDB" id="A0A834ZBJ0"/>
<organism evidence="2 3">
    <name type="scientific">Tetracentron sinense</name>
    <name type="common">Spur-leaf</name>
    <dbReference type="NCBI Taxonomy" id="13715"/>
    <lineage>
        <taxon>Eukaryota</taxon>
        <taxon>Viridiplantae</taxon>
        <taxon>Streptophyta</taxon>
        <taxon>Embryophyta</taxon>
        <taxon>Tracheophyta</taxon>
        <taxon>Spermatophyta</taxon>
        <taxon>Magnoliopsida</taxon>
        <taxon>Trochodendrales</taxon>
        <taxon>Trochodendraceae</taxon>
        <taxon>Tetracentron</taxon>
    </lineage>
</organism>
<keyword evidence="3" id="KW-1185">Reference proteome</keyword>
<accession>A0A834ZBJ0</accession>
<evidence type="ECO:0000313" key="3">
    <source>
        <dbReference type="Proteomes" id="UP000655225"/>
    </source>
</evidence>
<feature type="signal peptide" evidence="1">
    <location>
        <begin position="1"/>
        <end position="24"/>
    </location>
</feature>
<sequence>MAISRKLSIFMLCVLMMLTVLVEYQATSTEIPASHAQAASNSHMYGVTQGSLHPQGESTVHRAAPLDAQRQLTRSHACSSAKSVAPSACVCLRAHTETSSLALATITGRPRGEDPNALNYST</sequence>
<protein>
    <submittedName>
        <fullName evidence="2">Uncharacterized protein</fullName>
    </submittedName>
</protein>
<evidence type="ECO:0000313" key="2">
    <source>
        <dbReference type="EMBL" id="KAF8403587.1"/>
    </source>
</evidence>
<dbReference type="OMA" id="ASNSHMY"/>